<dbReference type="SUPFAM" id="SSF89260">
    <property type="entry name" value="Collagen-binding domain"/>
    <property type="match status" value="1"/>
</dbReference>
<dbReference type="Proteomes" id="UP000256388">
    <property type="component" value="Unassembled WGS sequence"/>
</dbReference>
<protein>
    <submittedName>
        <fullName evidence="5">Pre-peptidase</fullName>
    </submittedName>
</protein>
<evidence type="ECO:0000259" key="3">
    <source>
        <dbReference type="Pfam" id="PF04151"/>
    </source>
</evidence>
<evidence type="ECO:0000313" key="5">
    <source>
        <dbReference type="EMBL" id="REG04684.1"/>
    </source>
</evidence>
<evidence type="ECO:0000256" key="2">
    <source>
        <dbReference type="SAM" id="SignalP"/>
    </source>
</evidence>
<feature type="signal peptide" evidence="2">
    <location>
        <begin position="1"/>
        <end position="28"/>
    </location>
</feature>
<keyword evidence="2" id="KW-0732">Signal</keyword>
<dbReference type="InterPro" id="IPR012334">
    <property type="entry name" value="Pectin_lyas_fold"/>
</dbReference>
<dbReference type="EMBL" id="QUMS01000006">
    <property type="protein sequence ID" value="REG04684.1"/>
    <property type="molecule type" value="Genomic_DNA"/>
</dbReference>
<dbReference type="InterPro" id="IPR011050">
    <property type="entry name" value="Pectin_lyase_fold/virulence"/>
</dbReference>
<feature type="compositionally biased region" description="Acidic residues" evidence="1">
    <location>
        <begin position="71"/>
        <end position="81"/>
    </location>
</feature>
<proteinExistence type="predicted"/>
<gene>
    <name evidence="5" type="ORF">DFR64_3033</name>
</gene>
<feature type="compositionally biased region" description="Low complexity" evidence="1">
    <location>
        <begin position="31"/>
        <end position="44"/>
    </location>
</feature>
<feature type="region of interest" description="Disordered" evidence="1">
    <location>
        <begin position="29"/>
        <end position="138"/>
    </location>
</feature>
<dbReference type="SMART" id="SM00710">
    <property type="entry name" value="PbH1"/>
    <property type="match status" value="25"/>
</dbReference>
<evidence type="ECO:0000256" key="1">
    <source>
        <dbReference type="SAM" id="MobiDB-lite"/>
    </source>
</evidence>
<dbReference type="Gene3D" id="2.160.20.10">
    <property type="entry name" value="Single-stranded right-handed beta-helix, Pectin lyase-like"/>
    <property type="match status" value="1"/>
</dbReference>
<dbReference type="InterPro" id="IPR006626">
    <property type="entry name" value="PbH1"/>
</dbReference>
<reference evidence="5 6" key="1">
    <citation type="submission" date="2018-08" db="EMBL/GenBank/DDBJ databases">
        <title>Genomic Encyclopedia of Type Strains, Phase IV (KMG-IV): sequencing the most valuable type-strain genomes for metagenomic binning, comparative biology and taxonomic classification.</title>
        <authorList>
            <person name="Goeker M."/>
        </authorList>
    </citation>
    <scope>NUCLEOTIDE SEQUENCE [LARGE SCALE GENOMIC DNA]</scope>
    <source>
        <strain evidence="5 6">DSM 23923</strain>
    </source>
</reference>
<feature type="domain" description="Right handed beta helix" evidence="4">
    <location>
        <begin position="1819"/>
        <end position="1934"/>
    </location>
</feature>
<dbReference type="InterPro" id="IPR039448">
    <property type="entry name" value="Beta_helix"/>
</dbReference>
<evidence type="ECO:0000259" key="4">
    <source>
        <dbReference type="Pfam" id="PF13229"/>
    </source>
</evidence>
<dbReference type="Pfam" id="PF13229">
    <property type="entry name" value="Beta_helix"/>
    <property type="match status" value="1"/>
</dbReference>
<feature type="compositionally biased region" description="Low complexity" evidence="1">
    <location>
        <begin position="116"/>
        <end position="128"/>
    </location>
</feature>
<dbReference type="InterPro" id="IPR007280">
    <property type="entry name" value="Peptidase_C_arc/bac"/>
</dbReference>
<feature type="chain" id="PRO_5030063569" evidence="2">
    <location>
        <begin position="29"/>
        <end position="1966"/>
    </location>
</feature>
<comment type="caution">
    <text evidence="5">The sequence shown here is derived from an EMBL/GenBank/DDBJ whole genome shotgun (WGS) entry which is preliminary data.</text>
</comment>
<sequence>MKKTPAIASWAICTAVLTALLTSSFVFAEGESPTQPAEEPAASTEEAEATDETILPEVTPAASEAAADPTDTGEDSAEVGEEITATPTPEAQPTETPDMSSTPQIEETPTEDQEEATPAATETPAADETAGEENTDETVVISDENGEALDLASQESADIIASSDPWWMVGSTKYMVVLNAGDCPTGTLGTTCWADAKPIEYALYLIDSNGWIPSDGKLYVEAGDYSDTVVIDGSSGNGNLSTLKGLVGSGSGTITLTGSISISNTTAGFTLSGFTVIGSVSLDNNSGSLYLDDLYIQNDSGDGLTVSNQNGNVTVTNVQSRDNRGDGARIDNTAASKGTIIITNSSFDYNDDENDLTWNVGLYINTNGPVTLDGVATSRNNGNGTEIHGFSALTINNSLFDHNYVDLYSADYGYGLLAATSNPAYVKIMNVFAYYNDNTAIDIETAGSVYLSYVRASHSSIRVGNIDAGGETVNERLNEDNKYTGDRWYFSGTNGQDLEILLESDFFDAYLELYDAGTDTLLAFNDNLDGTTTNALINYTLTADGDYYIIVKTLESSGSADGDYSLSVNDSEHNNETEFDIPGMKVNTTSGSGTITVSNGMFQDNGGDGMELDSLKTITLNTVDASYNSQNGAVLDTCQYDEVLGYCLGSGTITLDSPTSAGWYGANYFLGNSGTGLLISAGSTIKLNNTSAYDNLGNGLEINNANSNIAIFIRTTLNNFTNVYRNNGGSGIKINTGGKITIYDTDADLNDQNGFYLSSGSVISLYNVNASENGHDGILVDNSTSSGSVNIFNNIRGVQGEYSGNGSNGIEITTLGSIQISNVIASNNITGSGILLDTCLLDGSTCLGKGNVTLNTYFGLQNTLDDNNSYGLYVTSSGSVNLNYVSASKNGDTGIFIDNPLTNGTVIIKNAIRGGSGVYSYNGGDGINIATLGTINLYNIDVSSNAGNGLTIDNCQFSGGECVGLGKVAIKGLYNQSNTFSSNHNYGMYILSGGSVYLMNVNADQNGNNGLYVNNQLELAIQPVTINASKGVTNSFNYNGSLNQGTYPGLEIRTYGNIYLKSIEANNNYAAGAYLYNKDATISAPYIRINDGTFNENQGSGLLAYTKGNIMLYGVTASYNSLIYSDIVMEGETVYERLTSISTYDTWWFEVTESTTITDFAIILESLEFDAYLELYDASGNLLASDDNTYSEYDAEINISLTELGKYYIRVMAADSNHGNYTLSINDELHDYGTDFAFYGALIDASAGNGSVSINKGSTNFNNEFNDNNYSGIEVKSKSTITAYNLSASDNGDTGAYLYNATGSGNITVQMMDKGVVSLFDSNSEIGLFAASSGSIYVTSISASSNGSGGAVLNNCILSGDYCLGNGSVYIRSAGTVNKFNSNQLYGLSIYASGHVYLYDVQADANGYSGLYVKNQYLLETGNVTSKTSKNFISSFSGNGWKNPLNTYSIEVYSNGVVSLIGGNVIANYGGGAFIDNDATASVRNVFLFDTNFEANQGNGLWVNSNGSIYLTGVQSRYNSVNNGQIDLLGETIFEHLTPYYESDTWWFDGFTDDTVDIILESDEFDVLLEVFDKDGNLIATDDDSYGVTDARLTFTLPANGNYYIRVSASDGETGNYTLTLNDEALEYPTMYRFSGAHLDNDGGSGNIVITTSVFNEAPNFYHNNYDGLEILTAGSVTLLNLSAMQNGEDGINIDSTAGSGAVLVSSTSKKNTSSFSYNTKFGLYIEAGGNVSIINNGRMFLRDNSYTGAYIDNTSANGAYVIVYKAEVNQNTLKGLEIHSSGNVTTNNILAVNNGSNGIFVDNTYGSGTISLLGSMGENNISDNGASGLALYSNSSITVDNVIAIQNGGNGMILNNEFGSGTITVTNVVTRLNARDGMQIKSGGPSVTLKYIQSMSNGVGYDGDGLYIEIPDPSYLKIYYSTFIGNEGNGIDVLGTVPEMPQLFSVSYFGNDTDMDGDRNLNVTY</sequence>
<feature type="domain" description="Peptidase C-terminal archaeal/bacterial" evidence="3">
    <location>
        <begin position="1144"/>
        <end position="1211"/>
    </location>
</feature>
<dbReference type="Gene3D" id="2.60.120.380">
    <property type="match status" value="3"/>
</dbReference>
<organism evidence="5 6">
    <name type="scientific">Pelolinea submarina</name>
    <dbReference type="NCBI Taxonomy" id="913107"/>
    <lineage>
        <taxon>Bacteria</taxon>
        <taxon>Bacillati</taxon>
        <taxon>Chloroflexota</taxon>
        <taxon>Anaerolineae</taxon>
        <taxon>Anaerolineales</taxon>
        <taxon>Anaerolineaceae</taxon>
        <taxon>Pelolinea</taxon>
    </lineage>
</organism>
<feature type="compositionally biased region" description="Low complexity" evidence="1">
    <location>
        <begin position="82"/>
        <end position="97"/>
    </location>
</feature>
<accession>A0A347ZPS0</accession>
<keyword evidence="6" id="KW-1185">Reference proteome</keyword>
<evidence type="ECO:0000313" key="6">
    <source>
        <dbReference type="Proteomes" id="UP000256388"/>
    </source>
</evidence>
<dbReference type="SUPFAM" id="SSF51126">
    <property type="entry name" value="Pectin lyase-like"/>
    <property type="match status" value="2"/>
</dbReference>
<name>A0A347ZPS0_9CHLR</name>
<dbReference type="Pfam" id="PF04151">
    <property type="entry name" value="PPC"/>
    <property type="match status" value="1"/>
</dbReference>
<dbReference type="RefSeq" id="WP_116226280.1">
    <property type="nucleotide sequence ID" value="NZ_AP018437.1"/>
</dbReference>
<dbReference type="OrthoDB" id="174027at2"/>